<feature type="compositionally biased region" description="Basic residues" evidence="5">
    <location>
        <begin position="30"/>
        <end position="40"/>
    </location>
</feature>
<gene>
    <name evidence="6" type="ORF">CGOC_LOCUS7820</name>
</gene>
<dbReference type="GO" id="GO:0046872">
    <property type="term" value="F:metal ion binding"/>
    <property type="evidence" value="ECO:0007669"/>
    <property type="project" value="UniProtKB-KW"/>
</dbReference>
<dbReference type="InterPro" id="IPR006689">
    <property type="entry name" value="Small_GTPase_ARF/SAR"/>
</dbReference>
<dbReference type="Gene3D" id="3.40.50.300">
    <property type="entry name" value="P-loop containing nucleotide triphosphate hydrolases"/>
    <property type="match status" value="1"/>
</dbReference>
<keyword evidence="4" id="KW-0460">Magnesium</keyword>
<organism evidence="6 7">
    <name type="scientific">Cylicostephanus goldi</name>
    <name type="common">Nematode worm</name>
    <dbReference type="NCBI Taxonomy" id="71465"/>
    <lineage>
        <taxon>Eukaryota</taxon>
        <taxon>Metazoa</taxon>
        <taxon>Ecdysozoa</taxon>
        <taxon>Nematoda</taxon>
        <taxon>Chromadorea</taxon>
        <taxon>Rhabditida</taxon>
        <taxon>Rhabditina</taxon>
        <taxon>Rhabditomorpha</taxon>
        <taxon>Strongyloidea</taxon>
        <taxon>Strongylidae</taxon>
        <taxon>Cylicostephanus</taxon>
    </lineage>
</organism>
<feature type="region of interest" description="Disordered" evidence="5">
    <location>
        <begin position="1"/>
        <end position="73"/>
    </location>
</feature>
<keyword evidence="2 3" id="KW-0342">GTP-binding</keyword>
<name>A0A3P6TDF5_CYLGO</name>
<keyword evidence="1 3" id="KW-0547">Nucleotide-binding</keyword>
<evidence type="ECO:0000256" key="2">
    <source>
        <dbReference type="ARBA" id="ARBA00023134"/>
    </source>
</evidence>
<evidence type="ECO:0000256" key="1">
    <source>
        <dbReference type="ARBA" id="ARBA00022741"/>
    </source>
</evidence>
<dbReference type="GO" id="GO:0003924">
    <property type="term" value="F:GTPase activity"/>
    <property type="evidence" value="ECO:0007669"/>
    <property type="project" value="InterPro"/>
</dbReference>
<dbReference type="AlphaFoldDB" id="A0A3P6TDF5"/>
<feature type="binding site" evidence="4">
    <location>
        <position position="137"/>
    </location>
    <ligand>
        <name>Mg(2+)</name>
        <dbReference type="ChEBI" id="CHEBI:18420"/>
    </ligand>
</feature>
<accession>A0A3P6TDF5</accession>
<dbReference type="InterPro" id="IPR027417">
    <property type="entry name" value="P-loop_NTPase"/>
</dbReference>
<evidence type="ECO:0000256" key="3">
    <source>
        <dbReference type="PIRSR" id="PIRSR606689-1"/>
    </source>
</evidence>
<evidence type="ECO:0000313" key="7">
    <source>
        <dbReference type="Proteomes" id="UP000271889"/>
    </source>
</evidence>
<dbReference type="EMBL" id="UYRV01027711">
    <property type="protein sequence ID" value="VDK81369.1"/>
    <property type="molecule type" value="Genomic_DNA"/>
</dbReference>
<feature type="non-terminal residue" evidence="6">
    <location>
        <position position="1"/>
    </location>
</feature>
<dbReference type="GO" id="GO:0005525">
    <property type="term" value="F:GTP binding"/>
    <property type="evidence" value="ECO:0007669"/>
    <property type="project" value="UniProtKB-KW"/>
</dbReference>
<reference evidence="6 7" key="1">
    <citation type="submission" date="2018-11" db="EMBL/GenBank/DDBJ databases">
        <authorList>
            <consortium name="Pathogen Informatics"/>
        </authorList>
    </citation>
    <scope>NUCLEOTIDE SEQUENCE [LARGE SCALE GENOMIC DNA]</scope>
</reference>
<evidence type="ECO:0000256" key="5">
    <source>
        <dbReference type="SAM" id="MobiDB-lite"/>
    </source>
</evidence>
<evidence type="ECO:0000256" key="4">
    <source>
        <dbReference type="PIRSR" id="PIRSR606689-2"/>
    </source>
</evidence>
<proteinExistence type="predicted"/>
<keyword evidence="4" id="KW-0479">Metal-binding</keyword>
<protein>
    <submittedName>
        <fullName evidence="6">Uncharacterized protein</fullName>
    </submittedName>
</protein>
<dbReference type="Pfam" id="PF00025">
    <property type="entry name" value="Arf"/>
    <property type="match status" value="1"/>
</dbReference>
<dbReference type="SUPFAM" id="SSF52540">
    <property type="entry name" value="P-loop containing nucleoside triphosphate hydrolases"/>
    <property type="match status" value="1"/>
</dbReference>
<sequence length="153" mass="17242">EATSPVPLPDSASDAPGVDAVSANGNEQPKKKKKRNRKRKAESAVQLEDSVKVEEEQQPPRPKKKRKHLEAGKEELKIDDSRLRAYGINPKKFKNKLKCKFHLRPSDMGGVLSYFRSLFGQREMRILILGLDGAGKTTILYRLQVLRILHISG</sequence>
<feature type="binding site" evidence="3">
    <location>
        <begin position="130"/>
        <end position="137"/>
    </location>
    <ligand>
        <name>GTP</name>
        <dbReference type="ChEBI" id="CHEBI:37565"/>
    </ligand>
</feature>
<dbReference type="OrthoDB" id="2011769at2759"/>
<dbReference type="Proteomes" id="UP000271889">
    <property type="component" value="Unassembled WGS sequence"/>
</dbReference>
<keyword evidence="7" id="KW-1185">Reference proteome</keyword>
<evidence type="ECO:0000313" key="6">
    <source>
        <dbReference type="EMBL" id="VDK81369.1"/>
    </source>
</evidence>